<dbReference type="EMBL" id="MIGC01001551">
    <property type="protein sequence ID" value="PHJ22680.1"/>
    <property type="molecule type" value="Genomic_DNA"/>
</dbReference>
<feature type="compositionally biased region" description="Low complexity" evidence="4">
    <location>
        <begin position="352"/>
        <end position="365"/>
    </location>
</feature>
<evidence type="ECO:0000256" key="1">
    <source>
        <dbReference type="ARBA" id="ARBA00006767"/>
    </source>
</evidence>
<keyword evidence="2 6" id="KW-0689">Ribosomal protein</keyword>
<feature type="region of interest" description="Disordered" evidence="4">
    <location>
        <begin position="1055"/>
        <end position="1183"/>
    </location>
</feature>
<dbReference type="OrthoDB" id="331005at2759"/>
<feature type="region of interest" description="Disordered" evidence="4">
    <location>
        <begin position="1241"/>
        <end position="1261"/>
    </location>
</feature>
<feature type="compositionally biased region" description="Low complexity" evidence="4">
    <location>
        <begin position="1115"/>
        <end position="1125"/>
    </location>
</feature>
<dbReference type="InterPro" id="IPR012340">
    <property type="entry name" value="NA-bd_OB-fold"/>
</dbReference>
<name>A0A2C6KQB5_9APIC</name>
<dbReference type="RefSeq" id="XP_067924357.1">
    <property type="nucleotide sequence ID" value="XM_068063669.1"/>
</dbReference>
<dbReference type="CDD" id="cd05687">
    <property type="entry name" value="S1_RPS1_repeat_ec1_hs1"/>
    <property type="match status" value="1"/>
</dbReference>
<feature type="compositionally biased region" description="Polar residues" evidence="4">
    <location>
        <begin position="1154"/>
        <end position="1178"/>
    </location>
</feature>
<evidence type="ECO:0000313" key="7">
    <source>
        <dbReference type="Proteomes" id="UP000221165"/>
    </source>
</evidence>
<accession>A0A2C6KQB5</accession>
<keyword evidence="3" id="KW-0687">Ribonucleoprotein</keyword>
<protein>
    <submittedName>
        <fullName evidence="6">30s ribosomal protein s1</fullName>
    </submittedName>
</protein>
<feature type="region of interest" description="Disordered" evidence="4">
    <location>
        <begin position="277"/>
        <end position="319"/>
    </location>
</feature>
<dbReference type="InterPro" id="IPR050437">
    <property type="entry name" value="Ribos_protein_bS1-like"/>
</dbReference>
<dbReference type="SMART" id="SM00316">
    <property type="entry name" value="S1"/>
    <property type="match status" value="3"/>
</dbReference>
<feature type="compositionally biased region" description="Basic and acidic residues" evidence="4">
    <location>
        <begin position="964"/>
        <end position="974"/>
    </location>
</feature>
<evidence type="ECO:0000256" key="3">
    <source>
        <dbReference type="ARBA" id="ARBA00023274"/>
    </source>
</evidence>
<dbReference type="GO" id="GO:0005840">
    <property type="term" value="C:ribosome"/>
    <property type="evidence" value="ECO:0007669"/>
    <property type="project" value="UniProtKB-KW"/>
</dbReference>
<feature type="domain" description="S1 motif" evidence="5">
    <location>
        <begin position="1460"/>
        <end position="1528"/>
    </location>
</feature>
<dbReference type="GO" id="GO:0006412">
    <property type="term" value="P:translation"/>
    <property type="evidence" value="ECO:0007669"/>
    <property type="project" value="TreeGrafter"/>
</dbReference>
<organism evidence="6 7">
    <name type="scientific">Cystoisospora suis</name>
    <dbReference type="NCBI Taxonomy" id="483139"/>
    <lineage>
        <taxon>Eukaryota</taxon>
        <taxon>Sar</taxon>
        <taxon>Alveolata</taxon>
        <taxon>Apicomplexa</taxon>
        <taxon>Conoidasida</taxon>
        <taxon>Coccidia</taxon>
        <taxon>Eucoccidiorida</taxon>
        <taxon>Eimeriorina</taxon>
        <taxon>Sarcocystidae</taxon>
        <taxon>Cystoisospora</taxon>
    </lineage>
</organism>
<feature type="region of interest" description="Disordered" evidence="4">
    <location>
        <begin position="920"/>
        <end position="978"/>
    </location>
</feature>
<dbReference type="VEuPathDB" id="ToxoDB:CSUI_003471"/>
<dbReference type="Proteomes" id="UP000221165">
    <property type="component" value="Unassembled WGS sequence"/>
</dbReference>
<feature type="region of interest" description="Disordered" evidence="4">
    <location>
        <begin position="78"/>
        <end position="114"/>
    </location>
</feature>
<dbReference type="PANTHER" id="PTHR10724:SF7">
    <property type="entry name" value="SMALL RIBOSOMAL SUBUNIT PROTEIN BS1C"/>
    <property type="match status" value="1"/>
</dbReference>
<dbReference type="SUPFAM" id="SSF50249">
    <property type="entry name" value="Nucleic acid-binding proteins"/>
    <property type="match status" value="3"/>
</dbReference>
<feature type="compositionally biased region" description="Basic and acidic residues" evidence="4">
    <location>
        <begin position="1055"/>
        <end position="1068"/>
    </location>
</feature>
<proteinExistence type="inferred from homology"/>
<feature type="region of interest" description="Disordered" evidence="4">
    <location>
        <begin position="435"/>
        <end position="476"/>
    </location>
</feature>
<reference evidence="6 7" key="1">
    <citation type="journal article" date="2017" name="Int. J. Parasitol.">
        <title>The genome of the protozoan parasite Cystoisospora suis and a reverse vaccinology approach to identify vaccine candidates.</title>
        <authorList>
            <person name="Palmieri N."/>
            <person name="Shrestha A."/>
            <person name="Ruttkowski B."/>
            <person name="Beck T."/>
            <person name="Vogl C."/>
            <person name="Tomley F."/>
            <person name="Blake D.P."/>
            <person name="Joachim A."/>
        </authorList>
    </citation>
    <scope>NUCLEOTIDE SEQUENCE [LARGE SCALE GENOMIC DNA]</scope>
    <source>
        <strain evidence="6 7">Wien I</strain>
    </source>
</reference>
<dbReference type="GO" id="GO:0003729">
    <property type="term" value="F:mRNA binding"/>
    <property type="evidence" value="ECO:0007669"/>
    <property type="project" value="TreeGrafter"/>
</dbReference>
<evidence type="ECO:0000256" key="2">
    <source>
        <dbReference type="ARBA" id="ARBA00022980"/>
    </source>
</evidence>
<feature type="region of interest" description="Disordered" evidence="4">
    <location>
        <begin position="1648"/>
        <end position="1671"/>
    </location>
</feature>
<evidence type="ECO:0000259" key="5">
    <source>
        <dbReference type="PROSITE" id="PS50126"/>
    </source>
</evidence>
<dbReference type="Pfam" id="PF00575">
    <property type="entry name" value="S1"/>
    <property type="match status" value="2"/>
</dbReference>
<feature type="domain" description="S1 motif" evidence="5">
    <location>
        <begin position="1292"/>
        <end position="1363"/>
    </location>
</feature>
<feature type="compositionally biased region" description="Low complexity" evidence="4">
    <location>
        <begin position="437"/>
        <end position="461"/>
    </location>
</feature>
<gene>
    <name evidence="6" type="ORF">CSUI_003471</name>
</gene>
<feature type="compositionally biased region" description="Basic and acidic residues" evidence="4">
    <location>
        <begin position="920"/>
        <end position="938"/>
    </location>
</feature>
<dbReference type="GO" id="GO:0003735">
    <property type="term" value="F:structural constituent of ribosome"/>
    <property type="evidence" value="ECO:0007669"/>
    <property type="project" value="TreeGrafter"/>
</dbReference>
<dbReference type="PROSITE" id="PS50126">
    <property type="entry name" value="S1"/>
    <property type="match status" value="3"/>
</dbReference>
<sequence length="1725" mass="192207">MGFFHVTFLFPLCHFFLCLLASLIVNGLTGHRLSPVFSHSYPLRPHHPSSSSLLVHIHEKPHSWASLPPYLIQYNRGAHTSPPPSSPSALSSSPPLPYGTPESSLSSPARHHSERLSTLPFSRFRDSRGAARYSLKRINGLPSAASSQHFPTFIRPTAGGVLSSSLLMPSYTTSLRASPSISTLSSVRLSSLSAWLIRKKYQSALFYPLPLRSSKKFTHRGFLSHSRHSCSASFSPSGAPCCQHRSLLHASAVATGRAGNAEKEEDGGASCILRESEIQAKTHDNGEESGDNLRHDERKKEGNNISETDKNDEGESEIECLGISVEELRDGRWEGEEANERRLESKDSTHNSQRSETSSSQSSVDRVTDRKSKNLSRKPANTQGPSSTSTPGISEDSPEPLPPRVYSSIPEIVAPPGRAYPFALPELSSRLTGIPTAAKPSKKSVSLSPSSSYASSAPRPSYTRLLPHYPRAESPPVDDGLLEEIFSATTREELHQSLEKLPHSVYIDWLMSPHRFRDSEGFLASTDPAELRERFADVYEHQQEQLRQRLSQLRAQRGRSVVLPPLSQEEKNRLLRLKIPAKFISQRPEKLEKQETPLKWKGGGLIADRELIDAGGPGGFVRNLEVEGWAALFPSYEGYEELTASSPEAARRRLEIATRMQTREWREDRRAGERLEEQLTRALEKRLQKEREKKKENADLQRRGKQEEEISRGDNLRDQQGEGFSEAMEPTTNVYGNLHPDLKQEEGVDEAMIDIEEDEAEKILGKKSFMSPNVQAAAEALIHQQLLANMGAPASVQALMARYGHITPDSPAMSMPDARSALQLLQRAVTDAEGFLLKRLHSALQHDPDVEAARTVIQEERERKAILGRPPPRSGHPTEFTPAMFQEWEENEMYKDVLSVAAEKTRSKLEEARRAFDWRRGTHREKAKEEDEEKDRGSCLRGQDAQEQDGKKEETKAAAGKSSLSDRQDDHEDGLPVPSKLLAGAAAAAKGGVGARALEAVRSIFREEMRKEFRRRETEQYRQMTAEMERNVKLSKGERESELMRQQEELSLMRRREEAERKMTEKETYGNLQSNSYVCGGKKPVPGSQAKTETVDRANEENVQETSQSLEKAAEGATTAGELETVPSVSREGRKTSSLSSIKQTEARQVGENEVTSTGGIQSEGQIQKNEGTKTTAGKVNEGLPTHEDEVVRRLRELSLGLAEASDVYRVSRKGDGCELRKENKVLLDTKEKDLKRQPSDVFVPLNTGDTEAGDDTSSPPHLKDIFDEMEEAMRAEWKRHLGVPFLRIYPGQLVKGEVVKVTPSFAYIHVGYKCEGEVRLDEVLLEDEEPPKKGLKAFFSVGDEIFSEVIKVSDDELILSLQTLRRIAAWEKLLALQRKDRALRATVLHVHRGGLGVRVLGLRGFLPISQLPSSVKPGPQLVGAQLPVVLLQADVERQRLVVSSRLVYIREQMKRLKPDQVVEGQVVSLHPFGVMVQFGECRGLLHLSEISAARVDRLDELLPVGSRVRALVLNYDRPTGKVALTTKLLERYPGEMVRDPLSVFAAASHTAATYATRKKEEKEARHRAAQQLIAALGLDPTSAAMASEEGRGPAGEEAEQQQLDTDFARSYGAEGETAPTTALWQGMGDDSQVMALLSRKVLERAEEKRRRLGGGSKSRPFGDQRDYFGDLGNQEEVSGIEMMRTERQRVIEAVKASGIELRGAWEVPSAFEAEWQTEEWLFDE</sequence>
<dbReference type="InterPro" id="IPR003029">
    <property type="entry name" value="S1_domain"/>
</dbReference>
<feature type="region of interest" description="Disordered" evidence="4">
    <location>
        <begin position="686"/>
        <end position="720"/>
    </location>
</feature>
<feature type="compositionally biased region" description="Basic and acidic residues" evidence="4">
    <location>
        <begin position="277"/>
        <end position="313"/>
    </location>
</feature>
<evidence type="ECO:0000256" key="4">
    <source>
        <dbReference type="SAM" id="MobiDB-lite"/>
    </source>
</evidence>
<dbReference type="Gene3D" id="2.40.50.140">
    <property type="entry name" value="Nucleic acid-binding proteins"/>
    <property type="match status" value="2"/>
</dbReference>
<dbReference type="GO" id="GO:1990904">
    <property type="term" value="C:ribonucleoprotein complex"/>
    <property type="evidence" value="ECO:0007669"/>
    <property type="project" value="UniProtKB-KW"/>
</dbReference>
<feature type="compositionally biased region" description="Basic and acidic residues" evidence="4">
    <location>
        <begin position="331"/>
        <end position="349"/>
    </location>
</feature>
<dbReference type="GeneID" id="94426880"/>
<comment type="caution">
    <text evidence="6">The sequence shown here is derived from an EMBL/GenBank/DDBJ whole genome shotgun (WGS) entry which is preliminary data.</text>
</comment>
<comment type="similarity">
    <text evidence="1">Belongs to the bacterial ribosomal protein bS1 family.</text>
</comment>
<feature type="region of interest" description="Disordered" evidence="4">
    <location>
        <begin position="331"/>
        <end position="409"/>
    </location>
</feature>
<feature type="domain" description="S1 motif" evidence="5">
    <location>
        <begin position="1381"/>
        <end position="1446"/>
    </location>
</feature>
<keyword evidence="7" id="KW-1185">Reference proteome</keyword>
<feature type="compositionally biased region" description="Polar residues" evidence="4">
    <location>
        <begin position="379"/>
        <end position="392"/>
    </location>
</feature>
<dbReference type="PANTHER" id="PTHR10724">
    <property type="entry name" value="30S RIBOSOMAL PROTEIN S1"/>
    <property type="match status" value="1"/>
</dbReference>
<evidence type="ECO:0000313" key="6">
    <source>
        <dbReference type="EMBL" id="PHJ22680.1"/>
    </source>
</evidence>